<organism evidence="2 3">
    <name type="scientific">Polaromonas vacuolata</name>
    <dbReference type="NCBI Taxonomy" id="37448"/>
    <lineage>
        <taxon>Bacteria</taxon>
        <taxon>Pseudomonadati</taxon>
        <taxon>Pseudomonadota</taxon>
        <taxon>Betaproteobacteria</taxon>
        <taxon>Burkholderiales</taxon>
        <taxon>Comamonadaceae</taxon>
        <taxon>Polaromonas</taxon>
    </lineage>
</organism>
<dbReference type="InterPro" id="IPR003673">
    <property type="entry name" value="CoA-Trfase_fam_III"/>
</dbReference>
<dbReference type="AlphaFoldDB" id="A0A6H2HCN2"/>
<dbReference type="GO" id="GO:0008410">
    <property type="term" value="F:CoA-transferase activity"/>
    <property type="evidence" value="ECO:0007669"/>
    <property type="project" value="TreeGrafter"/>
</dbReference>
<dbReference type="InterPro" id="IPR050483">
    <property type="entry name" value="CoA-transferase_III_domain"/>
</dbReference>
<accession>A0A6H2HCN2</accession>
<dbReference type="Proteomes" id="UP000502041">
    <property type="component" value="Chromosome"/>
</dbReference>
<name>A0A6H2HCN2_9BURK</name>
<sequence length="490" mass="52453">MSRHARVDRQLDGCRTGLRLNTSSGKIIQKIALGPNIASERKTLRHFLCQPSRNAKAYKGLISSPRINNAGLLPDTHDMEKILHNTETKNNPRSGPLSGLKVLELGQLIAGPFAGKTLADFGADVVKIEQPGTGDPLRQWRLLKDGTSVWWQVQSRNKRSLALDLRSGEGQDIVRKLVAETDVMIENFRPGAMEGWGLGPEQLQTINPKLIMLRISGYGQTGPYKDRPGFGVVAEAMGGMRHLSGEPGRTPVRVGISLGDTLAALHGVIGILLALQHRNATGLGQVIDVALYEAVFNCMESLLPEYSAFAAVRGPAGSALPGIAPSNAYLCKDGSYALIAGNGDSIFKRLMQLIGRDDLAQDAALANNTGRVARVEELDRVIGEWTAQLSVEDVLTALDAASVPAGRIYTVADIANDPHYAARGMLDTVEMHDGTQLSVPGIVPKLSLTPGSRVRNAPDLGQDSQAVLKEIGLTDTQISQLIARGIVAGV</sequence>
<dbReference type="PANTHER" id="PTHR48207">
    <property type="entry name" value="SUCCINATE--HYDROXYMETHYLGLUTARATE COA-TRANSFERASE"/>
    <property type="match status" value="1"/>
</dbReference>
<dbReference type="Pfam" id="PF02515">
    <property type="entry name" value="CoA_transf_3"/>
    <property type="match status" value="1"/>
</dbReference>
<keyword evidence="3" id="KW-1185">Reference proteome</keyword>
<reference evidence="2 3" key="1">
    <citation type="submission" date="2020-04" db="EMBL/GenBank/DDBJ databases">
        <title>Complete genome of a Psychrophilic, Marine, Gas Vacuolate Bacterium Polaromonas vacuolata KCTC 22033T.</title>
        <authorList>
            <person name="Hwang K."/>
            <person name="Kim K.M."/>
        </authorList>
    </citation>
    <scope>NUCLEOTIDE SEQUENCE [LARGE SCALE GENOMIC DNA]</scope>
    <source>
        <strain evidence="2 3">KCTC 22033</strain>
    </source>
</reference>
<dbReference type="Gene3D" id="3.40.50.10540">
    <property type="entry name" value="Crotonobetainyl-coa:carnitine coa-transferase, domain 1"/>
    <property type="match status" value="1"/>
</dbReference>
<protein>
    <submittedName>
        <fullName evidence="2">Succinyl-CoA--L-malate CoA-transferase beta subunit</fullName>
        <ecNumber evidence="2">2.8.3.22</ecNumber>
    </submittedName>
</protein>
<dbReference type="SUPFAM" id="SSF89796">
    <property type="entry name" value="CoA-transferase family III (CaiB/BaiF)"/>
    <property type="match status" value="1"/>
</dbReference>
<dbReference type="InterPro" id="IPR044855">
    <property type="entry name" value="CoA-Trfase_III_dom3_sf"/>
</dbReference>
<dbReference type="PANTHER" id="PTHR48207:SF3">
    <property type="entry name" value="SUCCINATE--HYDROXYMETHYLGLUTARATE COA-TRANSFERASE"/>
    <property type="match status" value="1"/>
</dbReference>
<evidence type="ECO:0000256" key="1">
    <source>
        <dbReference type="ARBA" id="ARBA00022679"/>
    </source>
</evidence>
<proteinExistence type="predicted"/>
<dbReference type="KEGG" id="pvac:HC248_02882"/>
<dbReference type="InterPro" id="IPR023606">
    <property type="entry name" value="CoA-Trfase_III_dom_1_sf"/>
</dbReference>
<dbReference type="Gene3D" id="3.30.1540.10">
    <property type="entry name" value="formyl-coa transferase, domain 3"/>
    <property type="match status" value="1"/>
</dbReference>
<evidence type="ECO:0000313" key="3">
    <source>
        <dbReference type="Proteomes" id="UP000502041"/>
    </source>
</evidence>
<dbReference type="EC" id="2.8.3.22" evidence="2"/>
<dbReference type="EMBL" id="CP051461">
    <property type="protein sequence ID" value="QJC57553.1"/>
    <property type="molecule type" value="Genomic_DNA"/>
</dbReference>
<keyword evidence="1 2" id="KW-0808">Transferase</keyword>
<gene>
    <name evidence="2" type="primary">smtB</name>
    <name evidence="2" type="ORF">HC248_02882</name>
</gene>
<evidence type="ECO:0000313" key="2">
    <source>
        <dbReference type="EMBL" id="QJC57553.1"/>
    </source>
</evidence>